<reference evidence="2" key="1">
    <citation type="journal article" date="2019" name="Int. J. Syst. Evol. Microbiol.">
        <title>The Global Catalogue of Microorganisms (GCM) 10K type strain sequencing project: providing services to taxonomists for standard genome sequencing and annotation.</title>
        <authorList>
            <consortium name="The Broad Institute Genomics Platform"/>
            <consortium name="The Broad Institute Genome Sequencing Center for Infectious Disease"/>
            <person name="Wu L."/>
            <person name="Ma J."/>
        </authorList>
    </citation>
    <scope>NUCLEOTIDE SEQUENCE [LARGE SCALE GENOMIC DNA]</scope>
    <source>
        <strain evidence="2">DT28</strain>
    </source>
</reference>
<gene>
    <name evidence="1" type="ORF">ACFO3I_01735</name>
</gene>
<comment type="caution">
    <text evidence="1">The sequence shown here is derived from an EMBL/GenBank/DDBJ whole genome shotgun (WGS) entry which is preliminary data.</text>
</comment>
<dbReference type="EMBL" id="JBHSGB010000001">
    <property type="protein sequence ID" value="MFC4653737.1"/>
    <property type="molecule type" value="Genomic_DNA"/>
</dbReference>
<protein>
    <submittedName>
        <fullName evidence="1">Uncharacterized protein</fullName>
    </submittedName>
</protein>
<keyword evidence="2" id="KW-1185">Reference proteome</keyword>
<sequence>MLSVRTAAAKTKSAVNSRNLLRCSIYHSDDKNPEASTIWRRCDIWGAAWLFFAQTDDEPAEEQCETINGVDFCYQ</sequence>
<organism evidence="1 2">
    <name type="scientific">Rheinheimera marina</name>
    <dbReference type="NCBI Taxonomy" id="1774958"/>
    <lineage>
        <taxon>Bacteria</taxon>
        <taxon>Pseudomonadati</taxon>
        <taxon>Pseudomonadota</taxon>
        <taxon>Gammaproteobacteria</taxon>
        <taxon>Chromatiales</taxon>
        <taxon>Chromatiaceae</taxon>
        <taxon>Rheinheimera</taxon>
    </lineage>
</organism>
<name>A0ABV9JH81_9GAMM</name>
<dbReference type="RefSeq" id="WP_377331246.1">
    <property type="nucleotide sequence ID" value="NZ_JBHSGB010000001.1"/>
</dbReference>
<dbReference type="Proteomes" id="UP001595962">
    <property type="component" value="Unassembled WGS sequence"/>
</dbReference>
<proteinExistence type="predicted"/>
<accession>A0ABV9JH81</accession>
<evidence type="ECO:0000313" key="1">
    <source>
        <dbReference type="EMBL" id="MFC4653737.1"/>
    </source>
</evidence>
<evidence type="ECO:0000313" key="2">
    <source>
        <dbReference type="Proteomes" id="UP001595962"/>
    </source>
</evidence>